<accession>A0A0F9ACR4</accession>
<organism evidence="1">
    <name type="scientific">marine sediment metagenome</name>
    <dbReference type="NCBI Taxonomy" id="412755"/>
    <lineage>
        <taxon>unclassified sequences</taxon>
        <taxon>metagenomes</taxon>
        <taxon>ecological metagenomes</taxon>
    </lineage>
</organism>
<comment type="caution">
    <text evidence="1">The sequence shown here is derived from an EMBL/GenBank/DDBJ whole genome shotgun (WGS) entry which is preliminary data.</text>
</comment>
<dbReference type="AlphaFoldDB" id="A0A0F9ACR4"/>
<proteinExistence type="predicted"/>
<evidence type="ECO:0000313" key="1">
    <source>
        <dbReference type="EMBL" id="KKK69996.1"/>
    </source>
</evidence>
<dbReference type="EMBL" id="LAZR01058388">
    <property type="protein sequence ID" value="KKK69996.1"/>
    <property type="molecule type" value="Genomic_DNA"/>
</dbReference>
<name>A0A0F9ACR4_9ZZZZ</name>
<sequence>DNRLLRGVKMTHAPKHLLRKRKKGQSKIKCDDCGNLVRVRHVIRLKGKFLCTNCKNKLLSYRLQASASSILNSPARKSLKKALSQIYEIHGYLLKDNRIIGIRSFPQVLIGRKVKLRLVK</sequence>
<gene>
    <name evidence="1" type="ORF">LCGC14_2928410</name>
</gene>
<protein>
    <submittedName>
        <fullName evidence="1">Uncharacterized protein</fullName>
    </submittedName>
</protein>
<reference evidence="1" key="1">
    <citation type="journal article" date="2015" name="Nature">
        <title>Complex archaea that bridge the gap between prokaryotes and eukaryotes.</title>
        <authorList>
            <person name="Spang A."/>
            <person name="Saw J.H."/>
            <person name="Jorgensen S.L."/>
            <person name="Zaremba-Niedzwiedzka K."/>
            <person name="Martijn J."/>
            <person name="Lind A.E."/>
            <person name="van Eijk R."/>
            <person name="Schleper C."/>
            <person name="Guy L."/>
            <person name="Ettema T.J."/>
        </authorList>
    </citation>
    <scope>NUCLEOTIDE SEQUENCE</scope>
</reference>
<feature type="non-terminal residue" evidence="1">
    <location>
        <position position="1"/>
    </location>
</feature>